<dbReference type="SMART" id="SM00226">
    <property type="entry name" value="LMWPc"/>
    <property type="match status" value="1"/>
</dbReference>
<evidence type="ECO:0000256" key="3">
    <source>
        <dbReference type="ARBA" id="ARBA00022801"/>
    </source>
</evidence>
<dbReference type="EMBL" id="JAWJYN010000001">
    <property type="protein sequence ID" value="MDZ8161341.1"/>
    <property type="molecule type" value="Genomic_DNA"/>
</dbReference>
<dbReference type="PANTHER" id="PTHR11717">
    <property type="entry name" value="LOW MOLECULAR WEIGHT PROTEIN TYROSINE PHOSPHATASE"/>
    <property type="match status" value="1"/>
</dbReference>
<keyword evidence="4" id="KW-0904">Protein phosphatase</keyword>
<proteinExistence type="inferred from homology"/>
<dbReference type="PRINTS" id="PR00719">
    <property type="entry name" value="LMWPTPASE"/>
</dbReference>
<dbReference type="InterPro" id="IPR017867">
    <property type="entry name" value="Tyr_phospatase_low_mol_wt"/>
</dbReference>
<dbReference type="PANTHER" id="PTHR11717:SF7">
    <property type="entry name" value="LOW MOLECULAR WEIGHT PHOSPHOTYROSINE PROTEIN PHOSPHATASE"/>
    <property type="match status" value="1"/>
</dbReference>
<dbReference type="InterPro" id="IPR050438">
    <property type="entry name" value="LMW_PTPase"/>
</dbReference>
<dbReference type="InterPro" id="IPR036196">
    <property type="entry name" value="Ptyr_pPase_sf"/>
</dbReference>
<dbReference type="RefSeq" id="WP_194423967.1">
    <property type="nucleotide sequence ID" value="NZ_BAAAPT010000001.1"/>
</dbReference>
<reference evidence="6 7" key="1">
    <citation type="submission" date="2023-10" db="EMBL/GenBank/DDBJ databases">
        <title>Microbacterium xanthum sp. nov., isolated from seaweed.</title>
        <authorList>
            <person name="Lee S.D."/>
        </authorList>
    </citation>
    <scope>NUCLEOTIDE SEQUENCE [LARGE SCALE GENOMIC DNA]</scope>
    <source>
        <strain evidence="6 7">KCTC 19124</strain>
    </source>
</reference>
<dbReference type="Gene3D" id="3.40.50.2300">
    <property type="match status" value="1"/>
</dbReference>
<comment type="similarity">
    <text evidence="1">Belongs to the low molecular weight phosphotyrosine protein phosphatase family.</text>
</comment>
<evidence type="ECO:0000256" key="1">
    <source>
        <dbReference type="ARBA" id="ARBA00011063"/>
    </source>
</evidence>
<evidence type="ECO:0000259" key="5">
    <source>
        <dbReference type="SMART" id="SM00226"/>
    </source>
</evidence>
<dbReference type="InterPro" id="IPR023485">
    <property type="entry name" value="Ptyr_pPase"/>
</dbReference>
<keyword evidence="7" id="KW-1185">Reference proteome</keyword>
<name>A0ABU5N5H8_9MICO</name>
<evidence type="ECO:0000313" key="6">
    <source>
        <dbReference type="EMBL" id="MDZ8161341.1"/>
    </source>
</evidence>
<evidence type="ECO:0000313" key="7">
    <source>
        <dbReference type="Proteomes" id="UP001291912"/>
    </source>
</evidence>
<accession>A0ABU5N5H8</accession>
<evidence type="ECO:0000256" key="2">
    <source>
        <dbReference type="ARBA" id="ARBA00013064"/>
    </source>
</evidence>
<protein>
    <recommendedName>
        <fullName evidence="2">protein-tyrosine-phosphatase</fullName>
        <ecNumber evidence="2">3.1.3.48</ecNumber>
    </recommendedName>
</protein>
<gene>
    <name evidence="6" type="ORF">R2Q92_05780</name>
</gene>
<keyword evidence="3" id="KW-0378">Hydrolase</keyword>
<organism evidence="6 7">
    <name type="scientific">Microbacterium aquimaris</name>
    <dbReference type="NCBI Taxonomy" id="459816"/>
    <lineage>
        <taxon>Bacteria</taxon>
        <taxon>Bacillati</taxon>
        <taxon>Actinomycetota</taxon>
        <taxon>Actinomycetes</taxon>
        <taxon>Micrococcales</taxon>
        <taxon>Microbacteriaceae</taxon>
        <taxon>Microbacterium</taxon>
    </lineage>
</organism>
<dbReference type="Proteomes" id="UP001291912">
    <property type="component" value="Unassembled WGS sequence"/>
</dbReference>
<dbReference type="SUPFAM" id="SSF52788">
    <property type="entry name" value="Phosphotyrosine protein phosphatases I"/>
    <property type="match status" value="1"/>
</dbReference>
<dbReference type="Pfam" id="PF01451">
    <property type="entry name" value="LMWPc"/>
    <property type="match status" value="1"/>
</dbReference>
<evidence type="ECO:0000256" key="4">
    <source>
        <dbReference type="ARBA" id="ARBA00022912"/>
    </source>
</evidence>
<feature type="domain" description="Phosphotyrosine protein phosphatase I" evidence="5">
    <location>
        <begin position="2"/>
        <end position="191"/>
    </location>
</feature>
<dbReference type="EC" id="3.1.3.48" evidence="2"/>
<sequence>MVELITVCTGNICRSPLAAQLLQTRLGDLDPRVTSAGTRGLRSARMTRESAYLAQHLGVPAEVSSAHRSRFLQESDLATPDLIIAMTREHRRDIAELAPARLRHTFTVREFARLAATTSDADLVSSAAAAGPDGGARLRAAAEVLAARRGLTPPPADPDDDDVVDPFRQEWSVYQRSAAQLVPALDEVVRVVRLVAAPR</sequence>
<comment type="caution">
    <text evidence="6">The sequence shown here is derived from an EMBL/GenBank/DDBJ whole genome shotgun (WGS) entry which is preliminary data.</text>
</comment>